<dbReference type="PANTHER" id="PTHR12358">
    <property type="entry name" value="SPHINGOSINE KINASE"/>
    <property type="match status" value="1"/>
</dbReference>
<dbReference type="RefSeq" id="XP_012185360.1">
    <property type="nucleotide sequence ID" value="XM_012329970.1"/>
</dbReference>
<dbReference type="InterPro" id="IPR016064">
    <property type="entry name" value="NAD/diacylglycerol_kinase_sf"/>
</dbReference>
<dbReference type="GeneID" id="24100988"/>
<dbReference type="PANTHER" id="PTHR12358:SF105">
    <property type="entry name" value="DAGKC DOMAIN-CONTAINING PROTEIN"/>
    <property type="match status" value="1"/>
</dbReference>
<dbReference type="SUPFAM" id="SSF111331">
    <property type="entry name" value="NAD kinase/diacylglycerol kinase-like"/>
    <property type="match status" value="1"/>
</dbReference>
<feature type="domain" description="DAGKc" evidence="1">
    <location>
        <begin position="1"/>
        <end position="123"/>
    </location>
</feature>
<dbReference type="InterPro" id="IPR050187">
    <property type="entry name" value="Lipid_Phosphate_FormReg"/>
</dbReference>
<dbReference type="InterPro" id="IPR001206">
    <property type="entry name" value="Diacylglycerol_kinase_cat_dom"/>
</dbReference>
<dbReference type="HOGENOM" id="CLU_048757_0_0_1"/>
<dbReference type="Pfam" id="PF00781">
    <property type="entry name" value="DAGK_cat"/>
    <property type="match status" value="1"/>
</dbReference>
<evidence type="ECO:0000259" key="1">
    <source>
        <dbReference type="PROSITE" id="PS50146"/>
    </source>
</evidence>
<dbReference type="GO" id="GO:0005737">
    <property type="term" value="C:cytoplasm"/>
    <property type="evidence" value="ECO:0007669"/>
    <property type="project" value="TreeGrafter"/>
</dbReference>
<dbReference type="InterPro" id="IPR017438">
    <property type="entry name" value="ATP-NAD_kinase_N"/>
</dbReference>
<dbReference type="Proteomes" id="UP000006352">
    <property type="component" value="Unassembled WGS sequence"/>
</dbReference>
<reference evidence="2 3" key="1">
    <citation type="journal article" date="2012" name="Appl. Environ. Microbiol.">
        <title>Short-read sequencing for genomic analysis of the brown rot fungus Fibroporia radiculosa.</title>
        <authorList>
            <person name="Tang J.D."/>
            <person name="Perkins A.D."/>
            <person name="Sonstegard T.S."/>
            <person name="Schroeder S.G."/>
            <person name="Burgess S.C."/>
            <person name="Diehl S.V."/>
        </authorList>
    </citation>
    <scope>NUCLEOTIDE SEQUENCE [LARGE SCALE GENOMIC DNA]</scope>
    <source>
        <strain evidence="2 3">TFFH 294</strain>
    </source>
</reference>
<dbReference type="EMBL" id="HE797223">
    <property type="protein sequence ID" value="CCM06077.1"/>
    <property type="molecule type" value="Genomic_DNA"/>
</dbReference>
<evidence type="ECO:0000313" key="3">
    <source>
        <dbReference type="Proteomes" id="UP000006352"/>
    </source>
</evidence>
<keyword evidence="3" id="KW-1185">Reference proteome</keyword>
<dbReference type="OrthoDB" id="336240at2759"/>
<protein>
    <recommendedName>
        <fullName evidence="1">DAGKc domain-containing protein</fullName>
    </recommendedName>
</protein>
<evidence type="ECO:0000313" key="2">
    <source>
        <dbReference type="EMBL" id="CCM06077.1"/>
    </source>
</evidence>
<dbReference type="STRING" id="599839.J4I2J5"/>
<dbReference type="GO" id="GO:0001727">
    <property type="term" value="F:lipid kinase activity"/>
    <property type="evidence" value="ECO:0007669"/>
    <property type="project" value="TreeGrafter"/>
</dbReference>
<dbReference type="PROSITE" id="PS50146">
    <property type="entry name" value="DAGK"/>
    <property type="match status" value="1"/>
</dbReference>
<dbReference type="AlphaFoldDB" id="J4I2J5"/>
<organism evidence="2 3">
    <name type="scientific">Fibroporia radiculosa</name>
    <dbReference type="NCBI Taxonomy" id="599839"/>
    <lineage>
        <taxon>Eukaryota</taxon>
        <taxon>Fungi</taxon>
        <taxon>Dikarya</taxon>
        <taxon>Basidiomycota</taxon>
        <taxon>Agaricomycotina</taxon>
        <taxon>Agaricomycetes</taxon>
        <taxon>Polyporales</taxon>
        <taxon>Fibroporiaceae</taxon>
        <taxon>Fibroporia</taxon>
    </lineage>
</organism>
<dbReference type="InParanoid" id="J4I2J5"/>
<accession>J4I2J5</accession>
<dbReference type="GO" id="GO:0046512">
    <property type="term" value="P:sphingosine biosynthetic process"/>
    <property type="evidence" value="ECO:0007669"/>
    <property type="project" value="TreeGrafter"/>
</dbReference>
<sequence length="423" mass="44632">MPTLVVYNPVCGHGGAQQLFDDHVLPLLQQNGVRVDKLLVTERAGHAGEFITEYLEAVEGPFTIVLGSGDGTLHEIIETLTTTTPKGMRASAPPAKLTFALVPCGTANALYASLFPPAPAPDADVDSVEYKLQSVRSAFVAHTRPAPLTLALTTFSPPPGTRARTQPRTAVSAVVASTALHASILHDSEALRASVPGLERFKLAAAQNIARWYTATLTLLPAPGSGSVQVFDPAARAFVPSPDGPIVDLAGPFAYFLSTVNVDRLEPRFRVTPHGRDPRAAGGPTLDVVVLRPAGDPTAEMDSEETRAAFAKKTMAVMGGAYDDGAHTLMRYAPDGSLSTEGDGPCVVEYFRCGGWEWEPVSAAASSDRAGCRRLALPAQDEIDERAHLVCTDGDIHEIEKGGKASCVAVAPIDDKSGFAVFV</sequence>
<gene>
    <name evidence="2" type="ORF">FIBRA_08324</name>
</gene>
<dbReference type="Gene3D" id="3.40.50.10330">
    <property type="entry name" value="Probable inorganic polyphosphate/atp-NAD kinase, domain 1"/>
    <property type="match status" value="1"/>
</dbReference>
<proteinExistence type="predicted"/>
<name>J4I2J5_9APHY</name>
<dbReference type="GO" id="GO:0016020">
    <property type="term" value="C:membrane"/>
    <property type="evidence" value="ECO:0007669"/>
    <property type="project" value="TreeGrafter"/>
</dbReference>